<accession>A0A8J2LUN9</accession>
<proteinExistence type="predicted"/>
<dbReference type="Proteomes" id="UP000708208">
    <property type="component" value="Unassembled WGS sequence"/>
</dbReference>
<name>A0A8J2LUN9_9HEXA</name>
<dbReference type="AlphaFoldDB" id="A0A8J2LUN9"/>
<reference evidence="2" key="1">
    <citation type="submission" date="2021-06" db="EMBL/GenBank/DDBJ databases">
        <authorList>
            <person name="Hodson N. C."/>
            <person name="Mongue J. A."/>
            <person name="Jaron S. K."/>
        </authorList>
    </citation>
    <scope>NUCLEOTIDE SEQUENCE</scope>
</reference>
<dbReference type="EMBL" id="CAJVCH010571758">
    <property type="protein sequence ID" value="CAG7838448.1"/>
    <property type="molecule type" value="Genomic_DNA"/>
</dbReference>
<comment type="caution">
    <text evidence="2">The sequence shown here is derived from an EMBL/GenBank/DDBJ whole genome shotgun (WGS) entry which is preliminary data.</text>
</comment>
<feature type="region of interest" description="Disordered" evidence="1">
    <location>
        <begin position="21"/>
        <end position="72"/>
    </location>
</feature>
<protein>
    <submittedName>
        <fullName evidence="2">Uncharacterized protein</fullName>
    </submittedName>
</protein>
<evidence type="ECO:0000256" key="1">
    <source>
        <dbReference type="SAM" id="MobiDB-lite"/>
    </source>
</evidence>
<gene>
    <name evidence="2" type="ORF">AFUS01_LOCUS47420</name>
</gene>
<feature type="compositionally biased region" description="Low complexity" evidence="1">
    <location>
        <begin position="55"/>
        <end position="68"/>
    </location>
</feature>
<evidence type="ECO:0000313" key="3">
    <source>
        <dbReference type="Proteomes" id="UP000708208"/>
    </source>
</evidence>
<organism evidence="2 3">
    <name type="scientific">Allacma fusca</name>
    <dbReference type="NCBI Taxonomy" id="39272"/>
    <lineage>
        <taxon>Eukaryota</taxon>
        <taxon>Metazoa</taxon>
        <taxon>Ecdysozoa</taxon>
        <taxon>Arthropoda</taxon>
        <taxon>Hexapoda</taxon>
        <taxon>Collembola</taxon>
        <taxon>Symphypleona</taxon>
        <taxon>Sminthuridae</taxon>
        <taxon>Allacma</taxon>
    </lineage>
</organism>
<sequence length="101" mass="10706">MNAFLAELVEYVEKISTTIQSGFGGSRAAPKLNTKDGYESPWNYGNWDSGDDSTKQVGKKGTTGTRVGSPPKNIFNEALSSLVTRISQAVSLSNAYGGAGR</sequence>
<keyword evidence="3" id="KW-1185">Reference proteome</keyword>
<evidence type="ECO:0000313" key="2">
    <source>
        <dbReference type="EMBL" id="CAG7838448.1"/>
    </source>
</evidence>